<evidence type="ECO:0000256" key="3">
    <source>
        <dbReference type="ARBA" id="ARBA00022964"/>
    </source>
</evidence>
<sequence>MKNLNLGPNVPKSFSTFPTVAINYNTISQFHRDLKDHRNTLCVVCPLGIFEGGELTFPELKLVIHAKQGHGIAFRSNLLIHGNLPIIMGSRHSVVFYVHSTVIKQNRRFGSLFADCELDINRNDDYVCEPPQKYVPPTLGPSTKLKNHRRTYI</sequence>
<reference evidence="7" key="1">
    <citation type="submission" date="2021-06" db="EMBL/GenBank/DDBJ databases">
        <authorList>
            <person name="Kallberg Y."/>
            <person name="Tangrot J."/>
            <person name="Rosling A."/>
        </authorList>
    </citation>
    <scope>NUCLEOTIDE SEQUENCE</scope>
    <source>
        <strain evidence="7">BR232B</strain>
    </source>
</reference>
<feature type="domain" description="2OGFeDO JBP1/TET oxygenase" evidence="6">
    <location>
        <begin position="15"/>
        <end position="99"/>
    </location>
</feature>
<keyword evidence="5" id="KW-0408">Iron</keyword>
<dbReference type="GO" id="GO:0051213">
    <property type="term" value="F:dioxygenase activity"/>
    <property type="evidence" value="ECO:0007669"/>
    <property type="project" value="UniProtKB-KW"/>
</dbReference>
<dbReference type="AlphaFoldDB" id="A0A9N9HD80"/>
<dbReference type="OrthoDB" id="2419586at2759"/>
<evidence type="ECO:0000256" key="1">
    <source>
        <dbReference type="ARBA" id="ARBA00001954"/>
    </source>
</evidence>
<dbReference type="Proteomes" id="UP000789739">
    <property type="component" value="Unassembled WGS sequence"/>
</dbReference>
<evidence type="ECO:0000256" key="5">
    <source>
        <dbReference type="ARBA" id="ARBA00023004"/>
    </source>
</evidence>
<organism evidence="7 8">
    <name type="scientific">Paraglomus brasilianum</name>
    <dbReference type="NCBI Taxonomy" id="144538"/>
    <lineage>
        <taxon>Eukaryota</taxon>
        <taxon>Fungi</taxon>
        <taxon>Fungi incertae sedis</taxon>
        <taxon>Mucoromycota</taxon>
        <taxon>Glomeromycotina</taxon>
        <taxon>Glomeromycetes</taxon>
        <taxon>Paraglomerales</taxon>
        <taxon>Paraglomeraceae</taxon>
        <taxon>Paraglomus</taxon>
    </lineage>
</organism>
<keyword evidence="4" id="KW-0560">Oxidoreductase</keyword>
<dbReference type="Pfam" id="PF12851">
    <property type="entry name" value="Tet_JBP"/>
    <property type="match status" value="1"/>
</dbReference>
<dbReference type="GO" id="GO:0046872">
    <property type="term" value="F:metal ion binding"/>
    <property type="evidence" value="ECO:0007669"/>
    <property type="project" value="UniProtKB-KW"/>
</dbReference>
<dbReference type="Gene3D" id="3.60.130.30">
    <property type="match status" value="1"/>
</dbReference>
<evidence type="ECO:0000256" key="4">
    <source>
        <dbReference type="ARBA" id="ARBA00023002"/>
    </source>
</evidence>
<dbReference type="InterPro" id="IPR024779">
    <property type="entry name" value="2OGFeDO_JBP1/TET_oxygenase_dom"/>
</dbReference>
<feature type="non-terminal residue" evidence="7">
    <location>
        <position position="153"/>
    </location>
</feature>
<keyword evidence="8" id="KW-1185">Reference proteome</keyword>
<gene>
    <name evidence="7" type="ORF">PBRASI_LOCUS11000</name>
</gene>
<name>A0A9N9HD80_9GLOM</name>
<dbReference type="EMBL" id="CAJVPI010004090">
    <property type="protein sequence ID" value="CAG8665081.1"/>
    <property type="molecule type" value="Genomic_DNA"/>
</dbReference>
<comment type="cofactor">
    <cofactor evidence="1">
        <name>Fe(2+)</name>
        <dbReference type="ChEBI" id="CHEBI:29033"/>
    </cofactor>
</comment>
<keyword evidence="3" id="KW-0223">Dioxygenase</keyword>
<evidence type="ECO:0000313" key="8">
    <source>
        <dbReference type="Proteomes" id="UP000789739"/>
    </source>
</evidence>
<evidence type="ECO:0000256" key="2">
    <source>
        <dbReference type="ARBA" id="ARBA00022723"/>
    </source>
</evidence>
<protein>
    <submittedName>
        <fullName evidence="7">5296_t:CDS:1</fullName>
    </submittedName>
</protein>
<accession>A0A9N9HD80</accession>
<proteinExistence type="predicted"/>
<keyword evidence="2" id="KW-0479">Metal-binding</keyword>
<evidence type="ECO:0000259" key="6">
    <source>
        <dbReference type="Pfam" id="PF12851"/>
    </source>
</evidence>
<comment type="caution">
    <text evidence="7">The sequence shown here is derived from an EMBL/GenBank/DDBJ whole genome shotgun (WGS) entry which is preliminary data.</text>
</comment>
<evidence type="ECO:0000313" key="7">
    <source>
        <dbReference type="EMBL" id="CAG8665081.1"/>
    </source>
</evidence>